<dbReference type="SUPFAM" id="SSF50129">
    <property type="entry name" value="GroES-like"/>
    <property type="match status" value="1"/>
</dbReference>
<evidence type="ECO:0000259" key="5">
    <source>
        <dbReference type="SMART" id="SM00829"/>
    </source>
</evidence>
<dbReference type="InterPro" id="IPR020843">
    <property type="entry name" value="ER"/>
</dbReference>
<evidence type="ECO:0000313" key="7">
    <source>
        <dbReference type="Proteomes" id="UP000515733"/>
    </source>
</evidence>
<dbReference type="SMART" id="SM00829">
    <property type="entry name" value="PKS_ER"/>
    <property type="match status" value="1"/>
</dbReference>
<dbReference type="PANTHER" id="PTHR43401">
    <property type="entry name" value="L-THREONINE 3-DEHYDROGENASE"/>
    <property type="match status" value="1"/>
</dbReference>
<evidence type="ECO:0000256" key="1">
    <source>
        <dbReference type="ARBA" id="ARBA00022723"/>
    </source>
</evidence>
<dbReference type="InterPro" id="IPR002328">
    <property type="entry name" value="ADH_Zn_CS"/>
</dbReference>
<dbReference type="InterPro" id="IPR011032">
    <property type="entry name" value="GroES-like_sf"/>
</dbReference>
<keyword evidence="2 4" id="KW-0862">Zinc</keyword>
<proteinExistence type="inferred from homology"/>
<reference evidence="6 7" key="1">
    <citation type="submission" date="2020-03" db="EMBL/GenBank/DDBJ databases">
        <authorList>
            <consortium name="Genoscope - CEA"/>
            <person name="William W."/>
        </authorList>
    </citation>
    <scope>NUCLEOTIDE SEQUENCE [LARGE SCALE GENOMIC DNA]</scope>
    <source>
        <strain evidence="7">DSM 16959</strain>
    </source>
</reference>
<dbReference type="KEGG" id="doe:DENOEST_0772"/>
<keyword evidence="7" id="KW-1185">Reference proteome</keyword>
<evidence type="ECO:0000256" key="4">
    <source>
        <dbReference type="RuleBase" id="RU361277"/>
    </source>
</evidence>
<dbReference type="Pfam" id="PF08240">
    <property type="entry name" value="ADH_N"/>
    <property type="match status" value="1"/>
</dbReference>
<comment type="cofactor">
    <cofactor evidence="4">
        <name>Zn(2+)</name>
        <dbReference type="ChEBI" id="CHEBI:29105"/>
    </cofactor>
</comment>
<evidence type="ECO:0000256" key="3">
    <source>
        <dbReference type="ARBA" id="ARBA00023002"/>
    </source>
</evidence>
<evidence type="ECO:0000313" key="6">
    <source>
        <dbReference type="EMBL" id="CAB1367937.1"/>
    </source>
</evidence>
<keyword evidence="3" id="KW-0560">Oxidoreductase</keyword>
<dbReference type="Gene3D" id="3.90.180.10">
    <property type="entry name" value="Medium-chain alcohol dehydrogenases, catalytic domain"/>
    <property type="match status" value="2"/>
</dbReference>
<organism evidence="6 7">
    <name type="scientific">Denitratisoma oestradiolicum</name>
    <dbReference type="NCBI Taxonomy" id="311182"/>
    <lineage>
        <taxon>Bacteria</taxon>
        <taxon>Pseudomonadati</taxon>
        <taxon>Pseudomonadota</taxon>
        <taxon>Betaproteobacteria</taxon>
        <taxon>Nitrosomonadales</taxon>
        <taxon>Sterolibacteriaceae</taxon>
        <taxon>Denitratisoma</taxon>
    </lineage>
</organism>
<keyword evidence="1 4" id="KW-0479">Metal-binding</keyword>
<name>A0A6S6XV62_9PROT</name>
<feature type="domain" description="Enoyl reductase (ER)" evidence="5">
    <location>
        <begin position="7"/>
        <end position="337"/>
    </location>
</feature>
<dbReference type="EMBL" id="LR778301">
    <property type="protein sequence ID" value="CAB1367937.1"/>
    <property type="molecule type" value="Genomic_DNA"/>
</dbReference>
<dbReference type="GO" id="GO:0008270">
    <property type="term" value="F:zinc ion binding"/>
    <property type="evidence" value="ECO:0007669"/>
    <property type="project" value="InterPro"/>
</dbReference>
<dbReference type="RefSeq" id="WP_145770054.1">
    <property type="nucleotide sequence ID" value="NZ_NCXS01000004.1"/>
</dbReference>
<gene>
    <name evidence="6" type="ORF">DENOEST_0772</name>
</gene>
<dbReference type="SUPFAM" id="SSF51735">
    <property type="entry name" value="NAD(P)-binding Rossmann-fold domains"/>
    <property type="match status" value="1"/>
</dbReference>
<dbReference type="AlphaFoldDB" id="A0A6S6XV62"/>
<dbReference type="InterPro" id="IPR013149">
    <property type="entry name" value="ADH-like_C"/>
</dbReference>
<dbReference type="InterPro" id="IPR013154">
    <property type="entry name" value="ADH-like_N"/>
</dbReference>
<dbReference type="Proteomes" id="UP000515733">
    <property type="component" value="Chromosome"/>
</dbReference>
<dbReference type="GO" id="GO:0016616">
    <property type="term" value="F:oxidoreductase activity, acting on the CH-OH group of donors, NAD or NADP as acceptor"/>
    <property type="evidence" value="ECO:0007669"/>
    <property type="project" value="UniProtKB-ARBA"/>
</dbReference>
<dbReference type="InterPro" id="IPR036291">
    <property type="entry name" value="NAD(P)-bd_dom_sf"/>
</dbReference>
<dbReference type="OrthoDB" id="9773078at2"/>
<sequence length="342" mass="35959">MKAAIFSDPGKIAMQGDIPMPKAGPGEVIIKVEACGICGSDLAMYRTNAHRAGLNRVVNGLEIPGHEFAGTIMAVGDGVTDFQVGQKAVGVGMGGMAQYVPVPVNPYQLVAMPDGVSFVEAATTEPLADALQMVRLAEVQAGENVVVFGVGIIGLGVIQALKARTAPAGRIIAIDVSDSRLAMAKEVGATHTINPAREDVLKTVAAICGTQTAHMLVPPTDFPDVAVVIDCAGYIKHMKGDPPLQLALDMLRPAGGRIVCFGAYEGKFPIDFMPVINKQPTIRGSMGYAAEELAEALQLMASGKVDRRKLISNEFPLEQVQQAFETQANGVAIKVMLKPNAD</sequence>
<dbReference type="PANTHER" id="PTHR43401:SF2">
    <property type="entry name" value="L-THREONINE 3-DEHYDROGENASE"/>
    <property type="match status" value="1"/>
</dbReference>
<dbReference type="Pfam" id="PF00107">
    <property type="entry name" value="ADH_zinc_N"/>
    <property type="match status" value="1"/>
</dbReference>
<dbReference type="PROSITE" id="PS00059">
    <property type="entry name" value="ADH_ZINC"/>
    <property type="match status" value="1"/>
</dbReference>
<dbReference type="Gene3D" id="3.40.50.720">
    <property type="entry name" value="NAD(P)-binding Rossmann-like Domain"/>
    <property type="match status" value="1"/>
</dbReference>
<comment type="similarity">
    <text evidence="4">Belongs to the zinc-containing alcohol dehydrogenase family.</text>
</comment>
<dbReference type="InterPro" id="IPR050129">
    <property type="entry name" value="Zn_alcohol_dh"/>
</dbReference>
<evidence type="ECO:0000256" key="2">
    <source>
        <dbReference type="ARBA" id="ARBA00022833"/>
    </source>
</evidence>
<accession>A0A6S6XV62</accession>
<protein>
    <submittedName>
        <fullName evidence="6">(R,R)-butanediol dehydrogenase / meso-butanediol dehydrogenase / diacetyl reductase</fullName>
    </submittedName>
</protein>